<dbReference type="InterPro" id="IPR015422">
    <property type="entry name" value="PyrdxlP-dep_Trfase_small"/>
</dbReference>
<keyword evidence="3" id="KW-1185">Reference proteome</keyword>
<dbReference type="Gene3D" id="3.90.1150.10">
    <property type="entry name" value="Aspartate Aminotransferase, domain 1"/>
    <property type="match status" value="1"/>
</dbReference>
<dbReference type="SUPFAM" id="SSF53383">
    <property type="entry name" value="PLP-dependent transferases"/>
    <property type="match status" value="1"/>
</dbReference>
<protein>
    <submittedName>
        <fullName evidence="2">Aminotransferase class I/II-fold pyridoxal phosphate-dependent enzyme</fullName>
    </submittedName>
</protein>
<dbReference type="GO" id="GO:0008483">
    <property type="term" value="F:transaminase activity"/>
    <property type="evidence" value="ECO:0007669"/>
    <property type="project" value="UniProtKB-KW"/>
</dbReference>
<feature type="coiled-coil region" evidence="1">
    <location>
        <begin position="5"/>
        <end position="39"/>
    </location>
</feature>
<dbReference type="RefSeq" id="WP_191206555.1">
    <property type="nucleotide sequence ID" value="NZ_JACXZA010000008.1"/>
</dbReference>
<dbReference type="InterPro" id="IPR024551">
    <property type="entry name" value="AspAT_Ic"/>
</dbReference>
<keyword evidence="2" id="KW-0032">Aminotransferase</keyword>
<dbReference type="InterPro" id="IPR015424">
    <property type="entry name" value="PyrdxlP-dep_Trfase"/>
</dbReference>
<evidence type="ECO:0000256" key="1">
    <source>
        <dbReference type="SAM" id="Coils"/>
    </source>
</evidence>
<reference evidence="2 3" key="1">
    <citation type="submission" date="2020-09" db="EMBL/GenBank/DDBJ databases">
        <title>Paenibacillus sp. strain PR3 16S rRNA gene Genome sequencing and assembly.</title>
        <authorList>
            <person name="Kim J."/>
        </authorList>
    </citation>
    <scope>NUCLEOTIDE SEQUENCE [LARGE SCALE GENOMIC DNA]</scope>
    <source>
        <strain evidence="2 3">PR3</strain>
    </source>
</reference>
<dbReference type="CDD" id="cd00609">
    <property type="entry name" value="AAT_like"/>
    <property type="match status" value="1"/>
</dbReference>
<dbReference type="InterPro" id="IPR015421">
    <property type="entry name" value="PyrdxlP-dep_Trfase_major"/>
</dbReference>
<dbReference type="Gene3D" id="3.40.640.10">
    <property type="entry name" value="Type I PLP-dependent aspartate aminotransferase-like (Major domain)"/>
    <property type="match status" value="1"/>
</dbReference>
<accession>A0ABR8N306</accession>
<dbReference type="Pfam" id="PF12897">
    <property type="entry name" value="Asp_aminotransf"/>
    <property type="match status" value="1"/>
</dbReference>
<comment type="caution">
    <text evidence="2">The sequence shown here is derived from an EMBL/GenBank/DDBJ whole genome shotgun (WGS) entry which is preliminary data.</text>
</comment>
<dbReference type="PANTHER" id="PTHR43799:SF1">
    <property type="entry name" value="ASPARTATE AMINOTRANSFERASE"/>
    <property type="match status" value="1"/>
</dbReference>
<dbReference type="EMBL" id="JACXZA010000008">
    <property type="protein sequence ID" value="MBD3922255.1"/>
    <property type="molecule type" value="Genomic_DNA"/>
</dbReference>
<evidence type="ECO:0000313" key="2">
    <source>
        <dbReference type="EMBL" id="MBD3922255.1"/>
    </source>
</evidence>
<sequence>MGHHTDFLNMNIEQLNQHYASLKERYDEYKNQNMKLDMSRGKPCPEQLELSKSMLDTVTSSDRLQASDGSDCLNYGGVDGIPEAKELFAQILGVSSNEVIIGGSSSLTMMHDTISRAMLHGVYGSEQPWVKQPTVKFLCPSPGYDRHFAICELLNIEMIVVDMLHDGPDMDAVEALVSQDDSIKGIWCVPKYSNPDGITYSHQVVNRLANMKTKARDFRIFWDDAYSVHHLTDQPDPLTNVLSACKEAGNPDRVFLFCSTSKITFPGAGVAAMAGSVENINYMRSLISVQTIGPDKINQLRHTRFLKDMDHVRSHMAKHAAILKPKFEMVLGKLESELDGKNIAFWNKPNGGYFISLNTLDGCAKIAVKMAADAGVTLTAAGATFPYGRDPRDRNIRIAPSFPSVKELEKSIEVLSICIQLASIDKILLEQ</sequence>
<evidence type="ECO:0000313" key="3">
    <source>
        <dbReference type="Proteomes" id="UP000609346"/>
    </source>
</evidence>
<organism evidence="2 3">
    <name type="scientific">Paenibacillus terricola</name>
    <dbReference type="NCBI Taxonomy" id="2763503"/>
    <lineage>
        <taxon>Bacteria</taxon>
        <taxon>Bacillati</taxon>
        <taxon>Bacillota</taxon>
        <taxon>Bacilli</taxon>
        <taxon>Bacillales</taxon>
        <taxon>Paenibacillaceae</taxon>
        <taxon>Paenibacillus</taxon>
    </lineage>
</organism>
<dbReference type="PANTHER" id="PTHR43799">
    <property type="entry name" value="AMINOTRANSFERASE, PUTATIVE-RELATED"/>
    <property type="match status" value="1"/>
</dbReference>
<gene>
    <name evidence="2" type="ORF">H8B09_26100</name>
</gene>
<name>A0ABR8N306_9BACL</name>
<keyword evidence="1" id="KW-0175">Coiled coil</keyword>
<dbReference type="Proteomes" id="UP000609346">
    <property type="component" value="Unassembled WGS sequence"/>
</dbReference>
<keyword evidence="2" id="KW-0808">Transferase</keyword>
<proteinExistence type="predicted"/>